<reference evidence="3 4" key="1">
    <citation type="journal article" date="2015" name="Genome Announc.">
        <title>Expanding the biotechnology potential of lactobacilli through comparative genomics of 213 strains and associated genera.</title>
        <authorList>
            <person name="Sun Z."/>
            <person name="Harris H.M."/>
            <person name="McCann A."/>
            <person name="Guo C."/>
            <person name="Argimon S."/>
            <person name="Zhang W."/>
            <person name="Yang X."/>
            <person name="Jeffery I.B."/>
            <person name="Cooney J.C."/>
            <person name="Kagawa T.F."/>
            <person name="Liu W."/>
            <person name="Song Y."/>
            <person name="Salvetti E."/>
            <person name="Wrobel A."/>
            <person name="Rasinkangas P."/>
            <person name="Parkhill J."/>
            <person name="Rea M.C."/>
            <person name="O'Sullivan O."/>
            <person name="Ritari J."/>
            <person name="Douillard F.P."/>
            <person name="Paul Ross R."/>
            <person name="Yang R."/>
            <person name="Briner A.E."/>
            <person name="Felis G.E."/>
            <person name="de Vos W.M."/>
            <person name="Barrangou R."/>
            <person name="Klaenhammer T.R."/>
            <person name="Caufield P.W."/>
            <person name="Cui Y."/>
            <person name="Zhang H."/>
            <person name="O'Toole P.W."/>
        </authorList>
    </citation>
    <scope>NUCLEOTIDE SEQUENCE [LARGE SCALE GENOMIC DNA]</scope>
    <source>
        <strain evidence="3 4">DSM 12744</strain>
    </source>
</reference>
<dbReference type="InterPro" id="IPR025736">
    <property type="entry name" value="PucR_C-HTH_dom"/>
</dbReference>
<organism evidence="3 4">
    <name type="scientific">Schleiferilactobacillus perolens DSM 12744</name>
    <dbReference type="NCBI Taxonomy" id="1423792"/>
    <lineage>
        <taxon>Bacteria</taxon>
        <taxon>Bacillati</taxon>
        <taxon>Bacillota</taxon>
        <taxon>Bacilli</taxon>
        <taxon>Lactobacillales</taxon>
        <taxon>Lactobacillaceae</taxon>
        <taxon>Schleiferilactobacillus</taxon>
    </lineage>
</organism>
<dbReference type="AlphaFoldDB" id="A0A0R1N2U5"/>
<evidence type="ECO:0008006" key="5">
    <source>
        <dbReference type="Google" id="ProtNLM"/>
    </source>
</evidence>
<dbReference type="Pfam" id="PF13556">
    <property type="entry name" value="HTH_30"/>
    <property type="match status" value="1"/>
</dbReference>
<dbReference type="PANTHER" id="PTHR33744:SF16">
    <property type="entry name" value="CARBOHYDRATE DIACID REGULATOR"/>
    <property type="match status" value="1"/>
</dbReference>
<dbReference type="InterPro" id="IPR012914">
    <property type="entry name" value="PucR_dom"/>
</dbReference>
<feature type="domain" description="Purine catabolism PurC-like" evidence="1">
    <location>
        <begin position="7"/>
        <end position="138"/>
    </location>
</feature>
<comment type="caution">
    <text evidence="3">The sequence shown here is derived from an EMBL/GenBank/DDBJ whole genome shotgun (WGS) entry which is preliminary data.</text>
</comment>
<dbReference type="Gene3D" id="1.10.10.2840">
    <property type="entry name" value="PucR C-terminal helix-turn-helix domain"/>
    <property type="match status" value="1"/>
</dbReference>
<accession>A0A0R1N2U5</accession>
<dbReference type="STRING" id="1423792.FD09_GL000173"/>
<evidence type="ECO:0000313" key="3">
    <source>
        <dbReference type="EMBL" id="KRL14525.1"/>
    </source>
</evidence>
<dbReference type="RefSeq" id="WP_057817307.1">
    <property type="nucleotide sequence ID" value="NZ_AZEC01000001.1"/>
</dbReference>
<proteinExistence type="predicted"/>
<gene>
    <name evidence="3" type="ORF">FD09_GL000173</name>
</gene>
<dbReference type="InterPro" id="IPR042070">
    <property type="entry name" value="PucR_C-HTH_sf"/>
</dbReference>
<dbReference type="Proteomes" id="UP000051330">
    <property type="component" value="Unassembled WGS sequence"/>
</dbReference>
<evidence type="ECO:0000259" key="1">
    <source>
        <dbReference type="Pfam" id="PF07905"/>
    </source>
</evidence>
<dbReference type="Pfam" id="PF07905">
    <property type="entry name" value="PucR"/>
    <property type="match status" value="1"/>
</dbReference>
<sequence>MTVTIKDVLRLPSMRGAVLLTDSAGLAKPVTAVSVLEYSDPTPMQKDLSNKIKYLGDELVLTAFASVANDVAAQCANIRQMAHYGDTGMILFYVGLLMPKVDPQLIETANAVGYVLIMMPPKDKSLAYSSVISDIMQEVFLDRINNPVFAIDMLKRVTKLPDTLHSVDTVLRMLSDRLHCSIALLDRDYQLLQSAAWPAERQEDWDRFAAAEQQHQPITDDRIIDWETVSDTKQWGMIRLLLLIDGRRMNVYTRSQIIEAIQIALDLWGHEAGPVNKVALLAAVMEDEPIRMRHLGEYYHLDLSQIHHMWLIPNFQGLERHAHQTKLAALSEKYAPIAICERYNGMLFIVPSGDLDPITWEKWGNALAAQCHDWQAAVPVRCQDVTTPALVREAVQLTQEAASDAAVIFYRQPVLTLGNLRLAKTAREKLSAGEQNISAYLNRWLSLFNQREQTELLQTLTTYLLDTHQNAAATAAFLYVHPNTVKYRLNKLAGRFGFPVGQMPDSWALYELCGVLRLAYYAKQ</sequence>
<protein>
    <recommendedName>
        <fullName evidence="5">PucR family transcriptional regulator</fullName>
    </recommendedName>
</protein>
<evidence type="ECO:0000259" key="2">
    <source>
        <dbReference type="Pfam" id="PF13556"/>
    </source>
</evidence>
<evidence type="ECO:0000313" key="4">
    <source>
        <dbReference type="Proteomes" id="UP000051330"/>
    </source>
</evidence>
<dbReference type="PATRIC" id="fig|1423792.3.peg.176"/>
<dbReference type="PANTHER" id="PTHR33744">
    <property type="entry name" value="CARBOHYDRATE DIACID REGULATOR"/>
    <property type="match status" value="1"/>
</dbReference>
<feature type="domain" description="PucR C-terminal helix-turn-helix" evidence="2">
    <location>
        <begin position="456"/>
        <end position="510"/>
    </location>
</feature>
<name>A0A0R1N2U5_9LACO</name>
<keyword evidence="4" id="KW-1185">Reference proteome</keyword>
<dbReference type="EMBL" id="AZEC01000001">
    <property type="protein sequence ID" value="KRL14525.1"/>
    <property type="molecule type" value="Genomic_DNA"/>
</dbReference>
<dbReference type="InterPro" id="IPR051448">
    <property type="entry name" value="CdaR-like_regulators"/>
</dbReference>
<dbReference type="OrthoDB" id="142218at2"/>